<dbReference type="AlphaFoldDB" id="A0A6P5JPH5"/>
<dbReference type="GeneID" id="110201644"/>
<comment type="subcellular location">
    <subcellularLocation>
        <location evidence="11">Cell membrane</location>
        <topology evidence="11">Multi-pass membrane protein</topology>
    </subcellularLocation>
    <subcellularLocation>
        <location evidence="1">Membrane</location>
        <topology evidence="1">Multi-pass membrane protein</topology>
    </subcellularLocation>
</comment>
<evidence type="ECO:0000256" key="9">
    <source>
        <dbReference type="ARBA" id="ARBA00023224"/>
    </source>
</evidence>
<evidence type="ECO:0000256" key="2">
    <source>
        <dbReference type="ARBA" id="ARBA00022606"/>
    </source>
</evidence>
<evidence type="ECO:0000256" key="1">
    <source>
        <dbReference type="ARBA" id="ARBA00004141"/>
    </source>
</evidence>
<dbReference type="Gene3D" id="1.20.1070.10">
    <property type="entry name" value="Rhodopsin 7-helix transmembrane proteins"/>
    <property type="match status" value="1"/>
</dbReference>
<feature type="transmembrane region" description="Helical" evidence="11">
    <location>
        <begin position="232"/>
        <end position="261"/>
    </location>
</feature>
<dbReference type="SUPFAM" id="SSF81321">
    <property type="entry name" value="Family A G protein-coupled receptor-like"/>
    <property type="match status" value="1"/>
</dbReference>
<keyword evidence="6 10" id="KW-0297">G-protein coupled receptor</keyword>
<evidence type="ECO:0000256" key="6">
    <source>
        <dbReference type="ARBA" id="ARBA00023040"/>
    </source>
</evidence>
<dbReference type="CDD" id="cd15918">
    <property type="entry name" value="7tmA_OR1_7-like"/>
    <property type="match status" value="1"/>
</dbReference>
<dbReference type="Proteomes" id="UP000515140">
    <property type="component" value="Unplaced"/>
</dbReference>
<dbReference type="PRINTS" id="PR00237">
    <property type="entry name" value="GPCRRHODOPSN"/>
</dbReference>
<dbReference type="InterPro" id="IPR000276">
    <property type="entry name" value="GPCR_Rhodpsn"/>
</dbReference>
<sequence>MNAWAIRWEGRPCPPPPGWFCCSHPFISVTLPLRVISRINWTSASEFLLLGLSEKPVHQPLLFGLFLSMYLVTVTGNALIVLAITSDARLHTPMYFFFTNLSLTDIASISITVPKMLENIWTENQTISYIECLTQLYFSIVFVTVDNFLLATMAYDRYVAICRPLHYTTAVSPGLCALLAAMSWGLTNLVALVHVLLLAQLQFCRGNTVPHFFCDMPLLLQLACSDTHLNQLLILVLGGSAILLPFGLILASYVHIIMAIFKIPAANGRWKAFSTCGSHLTVVILFYGTIVGVYFLPSSTHFAGGDKVAAVMFIVVTPMLNPFIYSLRNQDIKRALGKLSFRRRPFSLVRKCCELSNC</sequence>
<dbReference type="InterPro" id="IPR000725">
    <property type="entry name" value="Olfact_rcpt"/>
</dbReference>
<dbReference type="PANTHER" id="PTHR48001">
    <property type="entry name" value="OLFACTORY RECEPTOR"/>
    <property type="match status" value="1"/>
</dbReference>
<reference evidence="14" key="1">
    <citation type="submission" date="2025-08" db="UniProtKB">
        <authorList>
            <consortium name="RefSeq"/>
        </authorList>
    </citation>
    <scope>IDENTIFICATION</scope>
    <source>
        <tissue evidence="14">Spleen</tissue>
    </source>
</reference>
<feature type="domain" description="G-protein coupled receptors family 1 profile" evidence="12">
    <location>
        <begin position="76"/>
        <end position="325"/>
    </location>
</feature>
<dbReference type="GO" id="GO:0004984">
    <property type="term" value="F:olfactory receptor activity"/>
    <property type="evidence" value="ECO:0007669"/>
    <property type="project" value="InterPro"/>
</dbReference>
<dbReference type="GO" id="GO:0004930">
    <property type="term" value="F:G protein-coupled receptor activity"/>
    <property type="evidence" value="ECO:0007669"/>
    <property type="project" value="UniProtKB-KW"/>
</dbReference>
<gene>
    <name evidence="14" type="primary">LOC110201644</name>
</gene>
<evidence type="ECO:0000256" key="7">
    <source>
        <dbReference type="ARBA" id="ARBA00023136"/>
    </source>
</evidence>
<comment type="similarity">
    <text evidence="10">Belongs to the G-protein coupled receptor 1 family.</text>
</comment>
<dbReference type="InterPro" id="IPR017452">
    <property type="entry name" value="GPCR_Rhodpsn_7TM"/>
</dbReference>
<feature type="transmembrane region" description="Helical" evidence="11">
    <location>
        <begin position="273"/>
        <end position="296"/>
    </location>
</feature>
<keyword evidence="13" id="KW-1185">Reference proteome</keyword>
<feature type="transmembrane region" description="Helical" evidence="11">
    <location>
        <begin position="61"/>
        <end position="83"/>
    </location>
</feature>
<evidence type="ECO:0000256" key="8">
    <source>
        <dbReference type="ARBA" id="ARBA00023170"/>
    </source>
</evidence>
<keyword evidence="2 11" id="KW-0716">Sensory transduction</keyword>
<keyword evidence="4 11" id="KW-0552">Olfaction</keyword>
<dbReference type="KEGG" id="pcw:110201644"/>
<keyword evidence="3 10" id="KW-0812">Transmembrane</keyword>
<proteinExistence type="inferred from homology"/>
<keyword evidence="11" id="KW-1003">Cell membrane</keyword>
<dbReference type="PROSITE" id="PS00237">
    <property type="entry name" value="G_PROTEIN_RECEP_F1_1"/>
    <property type="match status" value="1"/>
</dbReference>
<evidence type="ECO:0000259" key="12">
    <source>
        <dbReference type="PROSITE" id="PS50262"/>
    </source>
</evidence>
<evidence type="ECO:0000256" key="3">
    <source>
        <dbReference type="ARBA" id="ARBA00022692"/>
    </source>
</evidence>
<protein>
    <recommendedName>
        <fullName evidence="11">Olfactory receptor</fullName>
    </recommendedName>
</protein>
<feature type="transmembrane region" description="Helical" evidence="11">
    <location>
        <begin position="175"/>
        <end position="199"/>
    </location>
</feature>
<keyword evidence="8 10" id="KW-0675">Receptor</keyword>
<dbReference type="RefSeq" id="XP_020833116.1">
    <property type="nucleotide sequence ID" value="XM_020977457.1"/>
</dbReference>
<evidence type="ECO:0000256" key="11">
    <source>
        <dbReference type="RuleBase" id="RU363047"/>
    </source>
</evidence>
<dbReference type="PRINTS" id="PR00245">
    <property type="entry name" value="OLFACTORYR"/>
</dbReference>
<dbReference type="InParanoid" id="A0A6P5JPH5"/>
<keyword evidence="7 11" id="KW-0472">Membrane</keyword>
<dbReference type="Pfam" id="PF13853">
    <property type="entry name" value="7tm_4"/>
    <property type="match status" value="1"/>
</dbReference>
<evidence type="ECO:0000313" key="13">
    <source>
        <dbReference type="Proteomes" id="UP000515140"/>
    </source>
</evidence>
<feature type="transmembrane region" description="Helical" evidence="11">
    <location>
        <begin position="308"/>
        <end position="327"/>
    </location>
</feature>
<feature type="transmembrane region" description="Helical" evidence="11">
    <location>
        <begin position="95"/>
        <end position="116"/>
    </location>
</feature>
<name>A0A6P5JPH5_PHACI</name>
<evidence type="ECO:0000313" key="14">
    <source>
        <dbReference type="RefSeq" id="XP_020833116.1"/>
    </source>
</evidence>
<keyword evidence="9 10" id="KW-0807">Transducer</keyword>
<feature type="transmembrane region" description="Helical" evidence="11">
    <location>
        <begin position="136"/>
        <end position="155"/>
    </location>
</feature>
<organism evidence="13 14">
    <name type="scientific">Phascolarctos cinereus</name>
    <name type="common">Koala</name>
    <dbReference type="NCBI Taxonomy" id="38626"/>
    <lineage>
        <taxon>Eukaryota</taxon>
        <taxon>Metazoa</taxon>
        <taxon>Chordata</taxon>
        <taxon>Craniata</taxon>
        <taxon>Vertebrata</taxon>
        <taxon>Euteleostomi</taxon>
        <taxon>Mammalia</taxon>
        <taxon>Metatheria</taxon>
        <taxon>Diprotodontia</taxon>
        <taxon>Phascolarctidae</taxon>
        <taxon>Phascolarctos</taxon>
    </lineage>
</organism>
<dbReference type="FunFam" id="1.20.1070.10:FF:000009">
    <property type="entry name" value="Olfactory receptor"/>
    <property type="match status" value="1"/>
</dbReference>
<dbReference type="PROSITE" id="PS50262">
    <property type="entry name" value="G_PROTEIN_RECEP_F1_2"/>
    <property type="match status" value="1"/>
</dbReference>
<evidence type="ECO:0000256" key="4">
    <source>
        <dbReference type="ARBA" id="ARBA00022725"/>
    </source>
</evidence>
<dbReference type="GO" id="GO:0005886">
    <property type="term" value="C:plasma membrane"/>
    <property type="evidence" value="ECO:0007669"/>
    <property type="project" value="UniProtKB-SubCell"/>
</dbReference>
<accession>A0A6P5JPH5</accession>
<evidence type="ECO:0000256" key="10">
    <source>
        <dbReference type="RuleBase" id="RU000688"/>
    </source>
</evidence>
<evidence type="ECO:0000256" key="5">
    <source>
        <dbReference type="ARBA" id="ARBA00022989"/>
    </source>
</evidence>
<keyword evidence="5 11" id="KW-1133">Transmembrane helix</keyword>